<keyword evidence="3 8" id="KW-0067">ATP-binding</keyword>
<dbReference type="GO" id="GO:0006508">
    <property type="term" value="P:proteolysis"/>
    <property type="evidence" value="ECO:0007669"/>
    <property type="project" value="UniProtKB-KW"/>
</dbReference>
<dbReference type="PANTHER" id="PTHR11638:SF18">
    <property type="entry name" value="HEAT SHOCK PROTEIN 104"/>
    <property type="match status" value="1"/>
</dbReference>
<dbReference type="InterPro" id="IPR018368">
    <property type="entry name" value="ClpA/B_CS1"/>
</dbReference>
<feature type="domain" description="AAA+ ATPase" evidence="6">
    <location>
        <begin position="74"/>
        <end position="218"/>
    </location>
</feature>
<keyword evidence="8" id="KW-0645">Protease</keyword>
<sequence>MFFDDIDNFDEIDDLENIVVEDDTENNETSFPTPYLDQYTTNLSIKAQSRPDDYEVYGREKEIEDIIISLMRKTKNSPLLIGEAGVGKTAIVEGVALRIIRNQVPESLQDLTVRSLELSSLMSDTVEGSFLAKFKAIIEELVATKGENLLFIDEIHTLMGAGANGQALDAGNVLKPALARGEIQMIGATTIDEYHETIENDRALQRRFQNIQIDEPTKEQALVILQGVTPSFENFHQVKIKESALKAAINLSVRYIPDRFLPDKALDLLDEASTIASSQNSTNVSEVEIAEVLKRRTGIPVTTILRAEEDRLKNIESRLSKRVKGQEFAVKEVSDAVTISRAGLQDETKPLGTFLFLGTTGVGKTELAKSLAEVVFDDENAMIRLDMSEFSQPGSSLKLIGTRKTKGVLTEAVKHRPYSIVLFDELEKADREVHDLLLQILDDGRLTDGTGRLISFKNTIVIMTTNIGADKIKLNEELKGDIENLSLREYNQFIESMDIELQTEFRPEFINRIDHKVVFKMLGEEVIREIAIKDLEILDQRMQKQKAKLVYNEELLDYLAFNGTDVNNGARPLMRLINRKVLAPISRKLLTLPKRKNVEYIFKVVVKGKAPTEKSELLDRRTLDFEVTKKLVDLND</sequence>
<comment type="function">
    <text evidence="5">Part of a stress-induced multi-chaperone system, it is involved in the recovery of the cell from heat-induced damage, in cooperation with DnaK, DnaJ and GrpE. Acts before DnaK, in the processing of protein aggregates. Protein binding stimulates the ATPase activity; ATP hydrolysis unfolds the denatured protein aggregates, which probably helps expose new hydrophobic binding sites on the surface of ClpB-bound aggregates, contributing to the solubilization and refolding of denatured protein aggregates by DnaK.</text>
</comment>
<dbReference type="GO" id="GO:0005524">
    <property type="term" value="F:ATP binding"/>
    <property type="evidence" value="ECO:0007669"/>
    <property type="project" value="UniProtKB-KW"/>
</dbReference>
<reference evidence="8 9" key="1">
    <citation type="journal article" date="2018" name="Genome Announc.">
        <title>Fifty-Six Draft Genome Sequences of 10 Lactobacillus Species from 22 Commercial Dietary Supplements.</title>
        <authorList>
            <person name="Gangiredla J."/>
            <person name="Barnaba T.J."/>
            <person name="Mammel M.K."/>
            <person name="Lacher D.W."/>
            <person name="Elkins C.A."/>
            <person name="Lampel K.A."/>
            <person name="Whitehouse C.A."/>
            <person name="Tartera C."/>
        </authorList>
    </citation>
    <scope>NUCLEOTIDE SEQUENCE [LARGE SCALE GENOMIC DNA]</scope>
    <source>
        <strain evidence="8 9">DS11_12</strain>
    </source>
</reference>
<dbReference type="RefSeq" id="WP_003699038.1">
    <property type="nucleotide sequence ID" value="NZ_CBCRTQ010000006.1"/>
</dbReference>
<dbReference type="Proteomes" id="UP000244552">
    <property type="component" value="Unassembled WGS sequence"/>
</dbReference>
<dbReference type="InterPro" id="IPR050130">
    <property type="entry name" value="ClpA_ClpB"/>
</dbReference>
<keyword evidence="8" id="KW-0378">Hydrolase</keyword>
<dbReference type="SMART" id="SM00382">
    <property type="entry name" value="AAA"/>
    <property type="match status" value="2"/>
</dbReference>
<proteinExistence type="predicted"/>
<evidence type="ECO:0000256" key="2">
    <source>
        <dbReference type="ARBA" id="ARBA00022741"/>
    </source>
</evidence>
<dbReference type="SUPFAM" id="SSF52540">
    <property type="entry name" value="P-loop containing nucleoside triphosphate hydrolases"/>
    <property type="match status" value="2"/>
</dbReference>
<keyword evidence="1" id="KW-0677">Repeat</keyword>
<comment type="caution">
    <text evidence="8">The sequence shown here is derived from an EMBL/GenBank/DDBJ whole genome shotgun (WGS) entry which is preliminary data.</text>
</comment>
<evidence type="ECO:0000256" key="1">
    <source>
        <dbReference type="ARBA" id="ARBA00022737"/>
    </source>
</evidence>
<gene>
    <name evidence="8" type="ORF">DBP89_06650</name>
</gene>
<dbReference type="PROSITE" id="PS00870">
    <property type="entry name" value="CLPAB_1"/>
    <property type="match status" value="1"/>
</dbReference>
<dbReference type="InterPro" id="IPR003959">
    <property type="entry name" value="ATPase_AAA_core"/>
</dbReference>
<dbReference type="InterPro" id="IPR041546">
    <property type="entry name" value="ClpA/ClpB_AAA_lid"/>
</dbReference>
<dbReference type="AlphaFoldDB" id="A0ABD6XFU6"/>
<dbReference type="InterPro" id="IPR001270">
    <property type="entry name" value="ClpA/B"/>
</dbReference>
<dbReference type="Pfam" id="PF17871">
    <property type="entry name" value="AAA_lid_9"/>
    <property type="match status" value="1"/>
</dbReference>
<dbReference type="Pfam" id="PF10431">
    <property type="entry name" value="ClpB_D2-small"/>
    <property type="match status" value="1"/>
</dbReference>
<dbReference type="EMBL" id="QAGV01000007">
    <property type="protein sequence ID" value="PTR95294.1"/>
    <property type="molecule type" value="Genomic_DNA"/>
</dbReference>
<dbReference type="CDD" id="cd00009">
    <property type="entry name" value="AAA"/>
    <property type="match status" value="1"/>
</dbReference>
<evidence type="ECO:0000313" key="8">
    <source>
        <dbReference type="EMBL" id="PTR95294.1"/>
    </source>
</evidence>
<keyword evidence="2" id="KW-0547">Nucleotide-binding</keyword>
<dbReference type="PRINTS" id="PR00300">
    <property type="entry name" value="CLPPROTEASEA"/>
</dbReference>
<feature type="domain" description="Clp ATPase C-terminal" evidence="7">
    <location>
        <begin position="522"/>
        <end position="613"/>
    </location>
</feature>
<dbReference type="Pfam" id="PF00004">
    <property type="entry name" value="AAA"/>
    <property type="match status" value="1"/>
</dbReference>
<dbReference type="PANTHER" id="PTHR11638">
    <property type="entry name" value="ATP-DEPENDENT CLP PROTEASE"/>
    <property type="match status" value="1"/>
</dbReference>
<dbReference type="Gene3D" id="3.40.50.300">
    <property type="entry name" value="P-loop containing nucleotide triphosphate hydrolases"/>
    <property type="match status" value="2"/>
</dbReference>
<dbReference type="SMART" id="SM01086">
    <property type="entry name" value="ClpB_D2-small"/>
    <property type="match status" value="1"/>
</dbReference>
<dbReference type="Gene3D" id="1.10.8.60">
    <property type="match status" value="2"/>
</dbReference>
<protein>
    <submittedName>
        <fullName evidence="8">ATP-dependent Clp protease ATP-binding subunit</fullName>
    </submittedName>
</protein>
<accession>A0ABD6XFU6</accession>
<dbReference type="GO" id="GO:0008233">
    <property type="term" value="F:peptidase activity"/>
    <property type="evidence" value="ECO:0007669"/>
    <property type="project" value="UniProtKB-KW"/>
</dbReference>
<feature type="domain" description="AAA+ ATPase" evidence="6">
    <location>
        <begin position="350"/>
        <end position="488"/>
    </location>
</feature>
<dbReference type="InterPro" id="IPR003593">
    <property type="entry name" value="AAA+_ATPase"/>
</dbReference>
<dbReference type="CDD" id="cd19499">
    <property type="entry name" value="RecA-like_ClpB_Hsp104-like"/>
    <property type="match status" value="1"/>
</dbReference>
<evidence type="ECO:0000256" key="5">
    <source>
        <dbReference type="ARBA" id="ARBA00025613"/>
    </source>
</evidence>
<keyword evidence="4" id="KW-0143">Chaperone</keyword>
<dbReference type="InterPro" id="IPR019489">
    <property type="entry name" value="Clp_ATPase_C"/>
</dbReference>
<organism evidence="8 9">
    <name type="scientific">Ligilactobacillus salivarius</name>
    <dbReference type="NCBI Taxonomy" id="1624"/>
    <lineage>
        <taxon>Bacteria</taxon>
        <taxon>Bacillati</taxon>
        <taxon>Bacillota</taxon>
        <taxon>Bacilli</taxon>
        <taxon>Lactobacillales</taxon>
        <taxon>Lactobacillaceae</taxon>
        <taxon>Ligilactobacillus</taxon>
    </lineage>
</organism>
<dbReference type="Pfam" id="PF07724">
    <property type="entry name" value="AAA_2"/>
    <property type="match status" value="1"/>
</dbReference>
<name>A0ABD6XFU6_9LACO</name>
<evidence type="ECO:0000256" key="4">
    <source>
        <dbReference type="ARBA" id="ARBA00023186"/>
    </source>
</evidence>
<evidence type="ECO:0000256" key="3">
    <source>
        <dbReference type="ARBA" id="ARBA00022840"/>
    </source>
</evidence>
<evidence type="ECO:0000313" key="9">
    <source>
        <dbReference type="Proteomes" id="UP000244552"/>
    </source>
</evidence>
<dbReference type="InterPro" id="IPR027417">
    <property type="entry name" value="P-loop_NTPase"/>
</dbReference>
<evidence type="ECO:0000259" key="6">
    <source>
        <dbReference type="SMART" id="SM00382"/>
    </source>
</evidence>
<evidence type="ECO:0000259" key="7">
    <source>
        <dbReference type="SMART" id="SM01086"/>
    </source>
</evidence>